<evidence type="ECO:0000313" key="2">
    <source>
        <dbReference type="Proteomes" id="UP001596472"/>
    </source>
</evidence>
<organism evidence="1 2">
    <name type="scientific">Haloferula chungangensis</name>
    <dbReference type="NCBI Taxonomy" id="1048331"/>
    <lineage>
        <taxon>Bacteria</taxon>
        <taxon>Pseudomonadati</taxon>
        <taxon>Verrucomicrobiota</taxon>
        <taxon>Verrucomicrobiia</taxon>
        <taxon>Verrucomicrobiales</taxon>
        <taxon>Verrucomicrobiaceae</taxon>
        <taxon>Haloferula</taxon>
    </lineage>
</organism>
<evidence type="ECO:0000313" key="1">
    <source>
        <dbReference type="EMBL" id="MFC7339554.1"/>
    </source>
</evidence>
<gene>
    <name evidence="1" type="ORF">ACFQY0_20350</name>
</gene>
<name>A0ABW2LAR5_9BACT</name>
<dbReference type="Proteomes" id="UP001596472">
    <property type="component" value="Unassembled WGS sequence"/>
</dbReference>
<reference evidence="2" key="1">
    <citation type="journal article" date="2019" name="Int. J. Syst. Evol. Microbiol.">
        <title>The Global Catalogue of Microorganisms (GCM) 10K type strain sequencing project: providing services to taxonomists for standard genome sequencing and annotation.</title>
        <authorList>
            <consortium name="The Broad Institute Genomics Platform"/>
            <consortium name="The Broad Institute Genome Sequencing Center for Infectious Disease"/>
            <person name="Wu L."/>
            <person name="Ma J."/>
        </authorList>
    </citation>
    <scope>NUCLEOTIDE SEQUENCE [LARGE SCALE GENOMIC DNA]</scope>
    <source>
        <strain evidence="2">CGMCC 4.1467</strain>
    </source>
</reference>
<sequence>MPPVDEETREVLDSLFENADMAEELKRSALARLDEAAPVLTVALMSDGGQSRKVRHILWSLYTCSHLVPLGEFCSGLDTAVARSVAAAVSARLLAGGESEERFEAILRRSGEFDRRDRIISDLASRGLPEDYPLPTETADRLRILLELAESTLPSDL</sequence>
<accession>A0ABW2LAR5</accession>
<keyword evidence="2" id="KW-1185">Reference proteome</keyword>
<comment type="caution">
    <text evidence="1">The sequence shown here is derived from an EMBL/GenBank/DDBJ whole genome shotgun (WGS) entry which is preliminary data.</text>
</comment>
<protein>
    <submittedName>
        <fullName evidence="1">Uncharacterized protein</fullName>
    </submittedName>
</protein>
<proteinExistence type="predicted"/>
<dbReference type="RefSeq" id="WP_379716590.1">
    <property type="nucleotide sequence ID" value="NZ_JBHTBS010000019.1"/>
</dbReference>
<dbReference type="EMBL" id="JBHTBS010000019">
    <property type="protein sequence ID" value="MFC7339554.1"/>
    <property type="molecule type" value="Genomic_DNA"/>
</dbReference>